<dbReference type="GO" id="GO:0006313">
    <property type="term" value="P:DNA transposition"/>
    <property type="evidence" value="ECO:0007669"/>
    <property type="project" value="InterPro"/>
</dbReference>
<accession>A0AAD2W5E9</accession>
<dbReference type="GO" id="GO:0003677">
    <property type="term" value="F:DNA binding"/>
    <property type="evidence" value="ECO:0007669"/>
    <property type="project" value="InterPro"/>
</dbReference>
<sequence>WTAPKKLDTNPTLGGSMGKYTEQFKLTAITAYLDGSNGFRKVAQHLGIDFSLLRRWVASYQANNGIGPGSHGRRYTSDFKQQVLSYMHEHRLSLRQTAAHFGLGQSSQIGIWQRQYYSGSPAPSTAIKPRKPIDVSKKIKPAKPTDTNDDQKSRDQLMAELEYLRMENAVLKELKALREEKERTRGKKS</sequence>
<dbReference type="GO" id="GO:0004803">
    <property type="term" value="F:transposase activity"/>
    <property type="evidence" value="ECO:0007669"/>
    <property type="project" value="InterPro"/>
</dbReference>
<reference evidence="3 4" key="1">
    <citation type="submission" date="2013-02" db="EMBL/GenBank/DDBJ databases">
        <title>Insights into the proteome of triclosan-resistant Pseudomonas putida TRO1, isolated from activated sludge.</title>
        <authorList>
            <person name="Lolas I.B."/>
            <person name="Almeida B."/>
            <person name="Starnawski P.M."/>
            <person name="Soenderkaer M."/>
            <person name="Nielsen K.L."/>
            <person name="Nielsen J.L."/>
        </authorList>
    </citation>
    <scope>NUCLEOTIDE SEQUENCE [LARGE SCALE GENOMIC DNA]</scope>
    <source>
        <strain evidence="3 4">TRO1</strain>
    </source>
</reference>
<gene>
    <name evidence="3" type="ORF">C206_26015</name>
</gene>
<dbReference type="InterPro" id="IPR002514">
    <property type="entry name" value="Transposase_8"/>
</dbReference>
<protein>
    <submittedName>
        <fullName evidence="3">ISPsy8, transposase OrfA</fullName>
    </submittedName>
</protein>
<evidence type="ECO:0000256" key="2">
    <source>
        <dbReference type="SAM" id="MobiDB-lite"/>
    </source>
</evidence>
<dbReference type="InterPro" id="IPR009057">
    <property type="entry name" value="Homeodomain-like_sf"/>
</dbReference>
<comment type="caution">
    <text evidence="3">The sequence shown here is derived from an EMBL/GenBank/DDBJ whole genome shotgun (WGS) entry which is preliminary data.</text>
</comment>
<name>A0AAD2W5E9_PSEPU</name>
<dbReference type="PANTHER" id="PTHR33795">
    <property type="entry name" value="INSERTION ELEMENT IS150 PROTEIN INSJ"/>
    <property type="match status" value="1"/>
</dbReference>
<organism evidence="3 4">
    <name type="scientific">Pseudomonas putida TRO1</name>
    <dbReference type="NCBI Taxonomy" id="1227924"/>
    <lineage>
        <taxon>Bacteria</taxon>
        <taxon>Pseudomonadati</taxon>
        <taxon>Pseudomonadota</taxon>
        <taxon>Gammaproteobacteria</taxon>
        <taxon>Pseudomonadales</taxon>
        <taxon>Pseudomonadaceae</taxon>
        <taxon>Pseudomonas</taxon>
    </lineage>
</organism>
<evidence type="ECO:0000313" key="4">
    <source>
        <dbReference type="Proteomes" id="UP000013237"/>
    </source>
</evidence>
<dbReference type="PANTHER" id="PTHR33795:SF1">
    <property type="entry name" value="INSERTION ELEMENT IS150 PROTEIN INSJ"/>
    <property type="match status" value="1"/>
</dbReference>
<dbReference type="InterPro" id="IPR052057">
    <property type="entry name" value="IS150/IS1296_orfA-like"/>
</dbReference>
<feature type="non-terminal residue" evidence="3">
    <location>
        <position position="1"/>
    </location>
</feature>
<dbReference type="EMBL" id="APBQ01000185">
    <property type="protein sequence ID" value="ENY74693.1"/>
    <property type="molecule type" value="Genomic_DNA"/>
</dbReference>
<dbReference type="AlphaFoldDB" id="A0AAD2W5E9"/>
<dbReference type="SUPFAM" id="SSF46689">
    <property type="entry name" value="Homeodomain-like"/>
    <property type="match status" value="2"/>
</dbReference>
<proteinExistence type="inferred from homology"/>
<evidence type="ECO:0000256" key="1">
    <source>
        <dbReference type="ARBA" id="ARBA00009964"/>
    </source>
</evidence>
<evidence type="ECO:0000313" key="3">
    <source>
        <dbReference type="EMBL" id="ENY74693.1"/>
    </source>
</evidence>
<feature type="region of interest" description="Disordered" evidence="2">
    <location>
        <begin position="121"/>
        <end position="155"/>
    </location>
</feature>
<dbReference type="InterPro" id="IPR036388">
    <property type="entry name" value="WH-like_DNA-bd_sf"/>
</dbReference>
<dbReference type="Gene3D" id="1.10.10.10">
    <property type="entry name" value="Winged helix-like DNA-binding domain superfamily/Winged helix DNA-binding domain"/>
    <property type="match status" value="1"/>
</dbReference>
<comment type="similarity">
    <text evidence="1">Belongs to the transposase 8 family.</text>
</comment>
<dbReference type="Pfam" id="PF01527">
    <property type="entry name" value="HTH_Tnp_1"/>
    <property type="match status" value="1"/>
</dbReference>
<dbReference type="Proteomes" id="UP000013237">
    <property type="component" value="Unassembled WGS sequence"/>
</dbReference>